<feature type="domain" description="ASCH" evidence="1">
    <location>
        <begin position="25"/>
        <end position="145"/>
    </location>
</feature>
<evidence type="ECO:0000259" key="1">
    <source>
        <dbReference type="SMART" id="SM01022"/>
    </source>
</evidence>
<dbReference type="PANTHER" id="PTHR39203:SF1">
    <property type="entry name" value="CYTOPLASMIC PROTEIN"/>
    <property type="match status" value="1"/>
</dbReference>
<dbReference type="InterPro" id="IPR009326">
    <property type="entry name" value="DUF984"/>
</dbReference>
<organism evidence="2 3">
    <name type="scientific">Staphylococcus ratti</name>
    <dbReference type="NCBI Taxonomy" id="2892440"/>
    <lineage>
        <taxon>Bacteria</taxon>
        <taxon>Bacillati</taxon>
        <taxon>Bacillota</taxon>
        <taxon>Bacilli</taxon>
        <taxon>Bacillales</taxon>
        <taxon>Staphylococcaceae</taxon>
        <taxon>Staphylococcus</taxon>
    </lineage>
</organism>
<evidence type="ECO:0000313" key="2">
    <source>
        <dbReference type="EMBL" id="UEX89354.1"/>
    </source>
</evidence>
<dbReference type="Pfam" id="PF04266">
    <property type="entry name" value="ASCH"/>
    <property type="match status" value="1"/>
</dbReference>
<dbReference type="RefSeq" id="WP_229291857.1">
    <property type="nucleotide sequence ID" value="NZ_CP086654.1"/>
</dbReference>
<dbReference type="Gene3D" id="3.10.400.10">
    <property type="entry name" value="Sulfate adenylyltransferase"/>
    <property type="match status" value="1"/>
</dbReference>
<dbReference type="PANTHER" id="PTHR39203">
    <property type="entry name" value="CYTOPLASMIC PROTEIN-RELATED"/>
    <property type="match status" value="1"/>
</dbReference>
<keyword evidence="3" id="KW-1185">Reference proteome</keyword>
<dbReference type="Proteomes" id="UP001197626">
    <property type="component" value="Chromosome"/>
</dbReference>
<proteinExistence type="predicted"/>
<reference evidence="2 3" key="1">
    <citation type="journal article" date="2022" name="Pathogens">
        <title>Staphylococcus ratti sp. nov. Isolated from a Lab Rat.</title>
        <authorList>
            <person name="Kovarovic V."/>
            <person name="Sedlacek I."/>
            <person name="Petras P."/>
            <person name="Kralova S."/>
            <person name="Maslanova I."/>
            <person name="Svec P."/>
            <person name="Neumann-Schaal M."/>
            <person name="Botka T."/>
            <person name="Gelbicova T."/>
            <person name="Stankova E."/>
            <person name="Doskar J."/>
            <person name="Pantucek R."/>
        </authorList>
    </citation>
    <scope>NUCLEOTIDE SEQUENCE [LARGE SCALE GENOMIC DNA]</scope>
    <source>
        <strain evidence="2 3">CCM 9025</strain>
    </source>
</reference>
<dbReference type="SUPFAM" id="SSF88697">
    <property type="entry name" value="PUA domain-like"/>
    <property type="match status" value="1"/>
</dbReference>
<dbReference type="PIRSF" id="PIRSF021320">
    <property type="entry name" value="DUF984"/>
    <property type="match status" value="1"/>
</dbReference>
<protein>
    <submittedName>
        <fullName evidence="2">ASCH domain-containing protein</fullName>
    </submittedName>
</protein>
<dbReference type="EMBL" id="CP086654">
    <property type="protein sequence ID" value="UEX89354.1"/>
    <property type="molecule type" value="Genomic_DNA"/>
</dbReference>
<name>A0ABY3PAP5_9STAP</name>
<evidence type="ECO:0000313" key="3">
    <source>
        <dbReference type="Proteomes" id="UP001197626"/>
    </source>
</evidence>
<dbReference type="SMART" id="SM01022">
    <property type="entry name" value="ASCH"/>
    <property type="match status" value="1"/>
</dbReference>
<dbReference type="InterPro" id="IPR007374">
    <property type="entry name" value="ASCH_domain"/>
</dbReference>
<dbReference type="InterPro" id="IPR015947">
    <property type="entry name" value="PUA-like_sf"/>
</dbReference>
<accession>A0ABY3PAP5</accession>
<sequence length="151" mass="17775">MKQRAFWNLFIKMYPEFDHEVYTAWSFGENPTILGQRVIEGKKQATTSARVLYTVEQDSLPFVGQLNMILNENREPMCITITTHVKVVPFNQVGYGHIINEGEGYTSIEQWRSDHYHYLKEACQYYGLEFHEEEDVVLETFKCIYPVNSKH</sequence>
<gene>
    <name evidence="2" type="ORF">LN051_07135</name>
</gene>